<organism evidence="7 8">
    <name type="scientific">Entamoeba histolytica</name>
    <dbReference type="NCBI Taxonomy" id="5759"/>
    <lineage>
        <taxon>Eukaryota</taxon>
        <taxon>Amoebozoa</taxon>
        <taxon>Evosea</taxon>
        <taxon>Archamoebae</taxon>
        <taxon>Mastigamoebida</taxon>
        <taxon>Entamoebidae</taxon>
        <taxon>Entamoeba</taxon>
    </lineage>
</organism>
<dbReference type="GO" id="GO:1990414">
    <property type="term" value="P:replication-born double-strand break repair via sister chromatid exchange"/>
    <property type="evidence" value="ECO:0007669"/>
    <property type="project" value="TreeGrafter"/>
</dbReference>
<dbReference type="VEuPathDB" id="AmoebaDB:EHI5A_092530"/>
<sequence length="539" mass="60983">MFYSQVVLTKKGPLAKVWIAAHWEGKLTKQQILAIDLKEAVNAVANPEIPIALRISGHLLLGICRIYSRKVKYLLQDCNDALVKIKLSFRPGAVDAEKAVAPHGAITIPTRQRDFSEDSSINEGINFANLALDLQLDEQLNADDLRDLTGNFTANAQDITLQQDIGNLVTMGSMDEIPLNTLDELLNDPAVLRAPESIQPSELIQPIDKSLIDTTMAGLISAVSNEEPSHEISEKGVSLMEETEAPLPMINEDVPEIPVEMPQENEALIEDNGEEKAKEDEGKEKKKKTRKEKKIIYDKATLISVKRYEKTKKDCDKIIREFDLAPGSLNELREEGRRLRGRWEVTNEKIKNYIKMINKDEVQEKDVVKEVDIASQKEEAQKHLEEVQEHISTLKPLKHKDGMSDEVSSEEKRRVSDIIPDENLPIQDDIPTLNFDNNEGYNEDVAIPEEPFKQKIVTDSWTSRSAKIHNFLKRSMGDRTEMSYKAFVQGKKRKPVVGCFFELLVLKTQGVIDLQQQDAYDDIIIKQTDTFMADVETQV</sequence>
<protein>
    <submittedName>
        <fullName evidence="7">DNA repair protein rad21 putative</fullName>
    </submittedName>
</protein>
<dbReference type="InterPro" id="IPR036390">
    <property type="entry name" value="WH_DNA-bd_sf"/>
</dbReference>
<name>A0A5K1USP9_ENTHI</name>
<dbReference type="Pfam" id="PF04825">
    <property type="entry name" value="Rad21_Rec8_N"/>
    <property type="match status" value="1"/>
</dbReference>
<dbReference type="InterPro" id="IPR006910">
    <property type="entry name" value="Rad21_Rec8_N"/>
</dbReference>
<dbReference type="InterPro" id="IPR039781">
    <property type="entry name" value="Rad21/Rec8-like"/>
</dbReference>
<evidence type="ECO:0000313" key="8">
    <source>
        <dbReference type="Proteomes" id="UP000078387"/>
    </source>
</evidence>
<dbReference type="GO" id="GO:0008278">
    <property type="term" value="C:cohesin complex"/>
    <property type="evidence" value="ECO:0007669"/>
    <property type="project" value="InterPro"/>
</dbReference>
<dbReference type="GO" id="GO:0005634">
    <property type="term" value="C:nucleus"/>
    <property type="evidence" value="ECO:0007669"/>
    <property type="project" value="UniProtKB-SubCell"/>
</dbReference>
<gene>
    <name evidence="7" type="ORF">CL6EHI_093880</name>
</gene>
<evidence type="ECO:0000259" key="6">
    <source>
        <dbReference type="Pfam" id="PF04825"/>
    </source>
</evidence>
<feature type="region of interest" description="Disordered" evidence="4">
    <location>
        <begin position="268"/>
        <end position="290"/>
    </location>
</feature>
<dbReference type="GO" id="GO:0003682">
    <property type="term" value="F:chromatin binding"/>
    <property type="evidence" value="ECO:0007669"/>
    <property type="project" value="TreeGrafter"/>
</dbReference>
<evidence type="ECO:0000313" key="7">
    <source>
        <dbReference type="EMBL" id="GAT93876.1"/>
    </source>
</evidence>
<dbReference type="PANTHER" id="PTHR12585">
    <property type="entry name" value="SCC1 / RAD21 FAMILY MEMBER"/>
    <property type="match status" value="1"/>
</dbReference>
<dbReference type="VEuPathDB" id="AmoebaDB:EHI7A_053530"/>
<evidence type="ECO:0000256" key="4">
    <source>
        <dbReference type="SAM" id="MobiDB-lite"/>
    </source>
</evidence>
<keyword evidence="3" id="KW-0539">Nucleus</keyword>
<comment type="subcellular location">
    <subcellularLocation>
        <location evidence="1">Nucleus</location>
    </subcellularLocation>
</comment>
<dbReference type="Proteomes" id="UP000078387">
    <property type="component" value="Unassembled WGS sequence"/>
</dbReference>
<evidence type="ECO:0000256" key="1">
    <source>
        <dbReference type="ARBA" id="ARBA00004123"/>
    </source>
</evidence>
<feature type="compositionally biased region" description="Basic and acidic residues" evidence="4">
    <location>
        <begin position="274"/>
        <end position="284"/>
    </location>
</feature>
<evidence type="ECO:0000256" key="3">
    <source>
        <dbReference type="ARBA" id="ARBA00023242"/>
    </source>
</evidence>
<proteinExistence type="inferred from homology"/>
<accession>A0A5K1USP9</accession>
<dbReference type="OMA" id="HEDIHEM"/>
<dbReference type="GO" id="GO:0007062">
    <property type="term" value="P:sister chromatid cohesion"/>
    <property type="evidence" value="ECO:0007669"/>
    <property type="project" value="InterPro"/>
</dbReference>
<dbReference type="Pfam" id="PF04824">
    <property type="entry name" value="Rad21_Rec8"/>
    <property type="match status" value="1"/>
</dbReference>
<dbReference type="VEuPathDB" id="AmoebaDB:EHI8A_061250"/>
<dbReference type="VEuPathDB" id="AmoebaDB:EHI_093880"/>
<dbReference type="AlphaFoldDB" id="A0A5K1USP9"/>
<evidence type="ECO:0000256" key="2">
    <source>
        <dbReference type="ARBA" id="ARBA00009870"/>
    </source>
</evidence>
<dbReference type="SUPFAM" id="SSF46785">
    <property type="entry name" value="Winged helix' DNA-binding domain"/>
    <property type="match status" value="1"/>
</dbReference>
<comment type="caution">
    <text evidence="7">The sequence shown here is derived from an EMBL/GenBank/DDBJ whole genome shotgun (WGS) entry which is preliminary data.</text>
</comment>
<dbReference type="EMBL" id="BDEQ01000001">
    <property type="protein sequence ID" value="GAT93876.1"/>
    <property type="molecule type" value="Genomic_DNA"/>
</dbReference>
<feature type="domain" description="Rad21/Rec8-like protein N-terminal" evidence="6">
    <location>
        <begin position="1"/>
        <end position="98"/>
    </location>
</feature>
<dbReference type="Gene3D" id="1.10.10.580">
    <property type="entry name" value="Structural maintenance of chromosome 1. Chain E"/>
    <property type="match status" value="1"/>
</dbReference>
<reference evidence="7 8" key="1">
    <citation type="submission" date="2016-05" db="EMBL/GenBank/DDBJ databases">
        <title>First whole genome sequencing of Entamoeba histolytica HM1:IMSS-clone-6.</title>
        <authorList>
            <person name="Mukherjee Avik.K."/>
            <person name="Izumyama S."/>
            <person name="Nakada-Tsukui K."/>
            <person name="Nozaki T."/>
        </authorList>
    </citation>
    <scope>NUCLEOTIDE SEQUENCE [LARGE SCALE GENOMIC DNA]</scope>
    <source>
        <strain evidence="7 8">HM1:IMSS clone 6</strain>
    </source>
</reference>
<comment type="similarity">
    <text evidence="2">Belongs to the rad21 family.</text>
</comment>
<dbReference type="PANTHER" id="PTHR12585:SF69">
    <property type="entry name" value="FI11703P"/>
    <property type="match status" value="1"/>
</dbReference>
<dbReference type="InterPro" id="IPR023093">
    <property type="entry name" value="ScpA-like_C"/>
</dbReference>
<evidence type="ECO:0000259" key="5">
    <source>
        <dbReference type="Pfam" id="PF04824"/>
    </source>
</evidence>
<dbReference type="InterPro" id="IPR006909">
    <property type="entry name" value="Rad21/Rec8_C_eu"/>
</dbReference>
<feature type="domain" description="Rad21/Rec8-like protein C-terminal eukaryotic" evidence="5">
    <location>
        <begin position="488"/>
        <end position="527"/>
    </location>
</feature>
<dbReference type="VEuPathDB" id="AmoebaDB:KM1_112240"/>